<evidence type="ECO:0000313" key="3">
    <source>
        <dbReference type="Proteomes" id="UP000178797"/>
    </source>
</evidence>
<dbReference type="InterPro" id="IPR029063">
    <property type="entry name" value="SAM-dependent_MTases_sf"/>
</dbReference>
<gene>
    <name evidence="2" type="ORF">A2W05_07945</name>
</gene>
<dbReference type="Pfam" id="PF08241">
    <property type="entry name" value="Methyltransf_11"/>
    <property type="match status" value="1"/>
</dbReference>
<sequence length="252" mass="29596">MLNFFKKNKDKYTSWSYQKESFEKMYEDGTKEFLKRYHTELFEENKFVRKRINELFQSLFTEKIQTLLDIGCGTGFYFSALSEYTDKLYGIDVSTLFLKDAKNIIERNKIENAYVCMSLSEALPFSDQSFDCVFLFAVLHHLQNVDKAIEETHRVLKKNGKCIVIEPNILNPAMFLFLCFKKHERGILSLPKFTLEKKFKELFSNVHSKPTTFQVTFTGPVSNMILSFLEKLPDKFLEFLSIHYVLIAEKKG</sequence>
<comment type="caution">
    <text evidence="2">The sequence shown here is derived from an EMBL/GenBank/DDBJ whole genome shotgun (WGS) entry which is preliminary data.</text>
</comment>
<evidence type="ECO:0000259" key="1">
    <source>
        <dbReference type="Pfam" id="PF08241"/>
    </source>
</evidence>
<dbReference type="Proteomes" id="UP000178797">
    <property type="component" value="Unassembled WGS sequence"/>
</dbReference>
<evidence type="ECO:0000313" key="2">
    <source>
        <dbReference type="EMBL" id="OGL43783.1"/>
    </source>
</evidence>
<dbReference type="AlphaFoldDB" id="A0A1F7RQI2"/>
<proteinExistence type="predicted"/>
<accession>A0A1F7RQI2</accession>
<dbReference type="CDD" id="cd02440">
    <property type="entry name" value="AdoMet_MTases"/>
    <property type="match status" value="1"/>
</dbReference>
<protein>
    <recommendedName>
        <fullName evidence="1">Methyltransferase type 11 domain-containing protein</fullName>
    </recommendedName>
</protein>
<organism evidence="2 3">
    <name type="scientific">Candidatus Schekmanbacteria bacterium RBG_16_38_10</name>
    <dbReference type="NCBI Taxonomy" id="1817879"/>
    <lineage>
        <taxon>Bacteria</taxon>
        <taxon>Candidatus Schekmaniibacteriota</taxon>
    </lineage>
</organism>
<dbReference type="InterPro" id="IPR050508">
    <property type="entry name" value="Methyltransf_Superfamily"/>
</dbReference>
<feature type="domain" description="Methyltransferase type 11" evidence="1">
    <location>
        <begin position="68"/>
        <end position="164"/>
    </location>
</feature>
<dbReference type="SUPFAM" id="SSF53335">
    <property type="entry name" value="S-adenosyl-L-methionine-dependent methyltransferases"/>
    <property type="match status" value="1"/>
</dbReference>
<reference evidence="2 3" key="1">
    <citation type="journal article" date="2016" name="Nat. Commun.">
        <title>Thousands of microbial genomes shed light on interconnected biogeochemical processes in an aquifer system.</title>
        <authorList>
            <person name="Anantharaman K."/>
            <person name="Brown C.T."/>
            <person name="Hug L.A."/>
            <person name="Sharon I."/>
            <person name="Castelle C.J."/>
            <person name="Probst A.J."/>
            <person name="Thomas B.C."/>
            <person name="Singh A."/>
            <person name="Wilkins M.J."/>
            <person name="Karaoz U."/>
            <person name="Brodie E.L."/>
            <person name="Williams K.H."/>
            <person name="Hubbard S.S."/>
            <person name="Banfield J.F."/>
        </authorList>
    </citation>
    <scope>NUCLEOTIDE SEQUENCE [LARGE SCALE GENOMIC DNA]</scope>
</reference>
<dbReference type="GO" id="GO:0008757">
    <property type="term" value="F:S-adenosylmethionine-dependent methyltransferase activity"/>
    <property type="evidence" value="ECO:0007669"/>
    <property type="project" value="InterPro"/>
</dbReference>
<dbReference type="PANTHER" id="PTHR42912">
    <property type="entry name" value="METHYLTRANSFERASE"/>
    <property type="match status" value="1"/>
</dbReference>
<name>A0A1F7RQI2_9BACT</name>
<dbReference type="Gene3D" id="3.40.50.150">
    <property type="entry name" value="Vaccinia Virus protein VP39"/>
    <property type="match status" value="1"/>
</dbReference>
<dbReference type="EMBL" id="MGDE01000209">
    <property type="protein sequence ID" value="OGL43783.1"/>
    <property type="molecule type" value="Genomic_DNA"/>
</dbReference>
<dbReference type="InterPro" id="IPR013216">
    <property type="entry name" value="Methyltransf_11"/>
</dbReference>